<sequence length="492" mass="50258">MVLLGGVASISFLSTAASVAQAAAPPSRAVHAPPAAAPAPTPAPMQIDFSAMVDRCGPAVVNISTATSAAPGDQADQPAVAPGLDSLDPDDPVFALVRATAGQPPSQPSVPDAPRVMWGSGSGFIISADGIVVTTAHVVNRAEQVTVTLTDKRQFKADVLAVDPQSDIALLQLEHASKLPVVRLGDSTRVRVGERVLSIGSPDGPQNAVTSGLVSVTPHALPNGGEFSFLETDIATEPDNSGGPLLDRNGNAIGVGVQVYADDGRYRSLTLAIPIEAVLRLRAQLQQQGKLASGSLGVQLQDVNPGLAVAFGLPHAMGALVTDVTPAAHGGVATALKPGDIVTHINGKPIAHEAELTDYVSALQPGSKVALTVMRNKRPMQLTTTVVASGGDRAGAATPTEHNALQHLGLTVHALSDSERSTIGVTYGVVVDVATGIAANAGIQAGDIILSVNSEAISTPEALDRSIARGGREIALLIQRDDARSFISLAVH</sequence>
<comment type="similarity">
    <text evidence="1">Belongs to the peptidase S1C family.</text>
</comment>
<keyword evidence="3" id="KW-0378">Hydrolase</keyword>
<dbReference type="Pfam" id="PF17820">
    <property type="entry name" value="PDZ_6"/>
    <property type="match status" value="1"/>
</dbReference>
<dbReference type="Gene3D" id="2.40.10.120">
    <property type="match status" value="1"/>
</dbReference>
<dbReference type="Pfam" id="PF13365">
    <property type="entry name" value="Trypsin_2"/>
    <property type="match status" value="1"/>
</dbReference>
<feature type="chain" id="PRO_5017771302" evidence="5">
    <location>
        <begin position="23"/>
        <end position="492"/>
    </location>
</feature>
<dbReference type="InterPro" id="IPR009003">
    <property type="entry name" value="Peptidase_S1_PA"/>
</dbReference>
<accession>A0A3D8JX70</accession>
<dbReference type="Gene3D" id="2.30.42.10">
    <property type="match status" value="2"/>
</dbReference>
<dbReference type="SUPFAM" id="SSF50156">
    <property type="entry name" value="PDZ domain-like"/>
    <property type="match status" value="2"/>
</dbReference>
<gene>
    <name evidence="7" type="ORF">DWV00_18915</name>
</gene>
<evidence type="ECO:0000313" key="7">
    <source>
        <dbReference type="EMBL" id="RDU97470.1"/>
    </source>
</evidence>
<keyword evidence="5" id="KW-0732">Signal</keyword>
<name>A0A3D8JX70_9BURK</name>
<reference evidence="7 8" key="1">
    <citation type="submission" date="2018-08" db="EMBL/GenBank/DDBJ databases">
        <title>Paraburkholderia sp. DHOM06 isolated from forest soil.</title>
        <authorList>
            <person name="Gao Z.-H."/>
            <person name="Qiu L.-H."/>
        </authorList>
    </citation>
    <scope>NUCLEOTIDE SEQUENCE [LARGE SCALE GENOMIC DNA]</scope>
    <source>
        <strain evidence="7 8">DHOM06</strain>
    </source>
</reference>
<evidence type="ECO:0000256" key="3">
    <source>
        <dbReference type="ARBA" id="ARBA00022801"/>
    </source>
</evidence>
<dbReference type="Proteomes" id="UP000256838">
    <property type="component" value="Unassembled WGS sequence"/>
</dbReference>
<dbReference type="InterPro" id="IPR001940">
    <property type="entry name" value="Peptidase_S1C"/>
</dbReference>
<keyword evidence="4" id="KW-0720">Serine protease</keyword>
<dbReference type="OrthoDB" id="9758917at2"/>
<dbReference type="PANTHER" id="PTHR22939">
    <property type="entry name" value="SERINE PROTEASE FAMILY S1C HTRA-RELATED"/>
    <property type="match status" value="1"/>
</dbReference>
<dbReference type="SUPFAM" id="SSF50494">
    <property type="entry name" value="Trypsin-like serine proteases"/>
    <property type="match status" value="1"/>
</dbReference>
<keyword evidence="2" id="KW-0645">Protease</keyword>
<dbReference type="PRINTS" id="PR00834">
    <property type="entry name" value="PROTEASES2C"/>
</dbReference>
<proteinExistence type="inferred from homology"/>
<feature type="domain" description="PDZ" evidence="6">
    <location>
        <begin position="408"/>
        <end position="482"/>
    </location>
</feature>
<dbReference type="InterPro" id="IPR041489">
    <property type="entry name" value="PDZ_6"/>
</dbReference>
<protein>
    <submittedName>
        <fullName evidence="7">PDZ domain-containing protein</fullName>
    </submittedName>
</protein>
<evidence type="ECO:0000259" key="6">
    <source>
        <dbReference type="PROSITE" id="PS50106"/>
    </source>
</evidence>
<dbReference type="GO" id="GO:0004252">
    <property type="term" value="F:serine-type endopeptidase activity"/>
    <property type="evidence" value="ECO:0007669"/>
    <property type="project" value="InterPro"/>
</dbReference>
<comment type="caution">
    <text evidence="7">The sequence shown here is derived from an EMBL/GenBank/DDBJ whole genome shotgun (WGS) entry which is preliminary data.</text>
</comment>
<evidence type="ECO:0000313" key="8">
    <source>
        <dbReference type="Proteomes" id="UP000256838"/>
    </source>
</evidence>
<evidence type="ECO:0000256" key="1">
    <source>
        <dbReference type="ARBA" id="ARBA00010541"/>
    </source>
</evidence>
<dbReference type="SMART" id="SM00228">
    <property type="entry name" value="PDZ"/>
    <property type="match status" value="2"/>
</dbReference>
<dbReference type="AlphaFoldDB" id="A0A3D8JX70"/>
<dbReference type="InterPro" id="IPR036034">
    <property type="entry name" value="PDZ_sf"/>
</dbReference>
<organism evidence="7 8">
    <name type="scientific">Trinickia dinghuensis</name>
    <dbReference type="NCBI Taxonomy" id="2291023"/>
    <lineage>
        <taxon>Bacteria</taxon>
        <taxon>Pseudomonadati</taxon>
        <taxon>Pseudomonadota</taxon>
        <taxon>Betaproteobacteria</taxon>
        <taxon>Burkholderiales</taxon>
        <taxon>Burkholderiaceae</taxon>
        <taxon>Trinickia</taxon>
    </lineage>
</organism>
<dbReference type="GO" id="GO:0006508">
    <property type="term" value="P:proteolysis"/>
    <property type="evidence" value="ECO:0007669"/>
    <property type="project" value="UniProtKB-KW"/>
</dbReference>
<feature type="signal peptide" evidence="5">
    <location>
        <begin position="1"/>
        <end position="22"/>
    </location>
</feature>
<dbReference type="PANTHER" id="PTHR22939:SF129">
    <property type="entry name" value="SERINE PROTEASE HTRA2, MITOCHONDRIAL"/>
    <property type="match status" value="1"/>
</dbReference>
<keyword evidence="8" id="KW-1185">Reference proteome</keyword>
<dbReference type="EMBL" id="QRGA01000010">
    <property type="protein sequence ID" value="RDU97470.1"/>
    <property type="molecule type" value="Genomic_DNA"/>
</dbReference>
<feature type="domain" description="PDZ" evidence="6">
    <location>
        <begin position="297"/>
        <end position="377"/>
    </location>
</feature>
<dbReference type="Pfam" id="PF13180">
    <property type="entry name" value="PDZ_2"/>
    <property type="match status" value="1"/>
</dbReference>
<dbReference type="InterPro" id="IPR001478">
    <property type="entry name" value="PDZ"/>
</dbReference>
<evidence type="ECO:0000256" key="5">
    <source>
        <dbReference type="SAM" id="SignalP"/>
    </source>
</evidence>
<evidence type="ECO:0000256" key="4">
    <source>
        <dbReference type="ARBA" id="ARBA00022825"/>
    </source>
</evidence>
<evidence type="ECO:0000256" key="2">
    <source>
        <dbReference type="ARBA" id="ARBA00022670"/>
    </source>
</evidence>
<dbReference type="PROSITE" id="PS50106">
    <property type="entry name" value="PDZ"/>
    <property type="match status" value="2"/>
</dbReference>